<gene>
    <name evidence="1" type="ORF">BpHYR1_053984</name>
</gene>
<accession>A0A3M7QX84</accession>
<evidence type="ECO:0000313" key="2">
    <source>
        <dbReference type="Proteomes" id="UP000276133"/>
    </source>
</evidence>
<comment type="caution">
    <text evidence="1">The sequence shown here is derived from an EMBL/GenBank/DDBJ whole genome shotgun (WGS) entry which is preliminary data.</text>
</comment>
<dbReference type="AlphaFoldDB" id="A0A3M7QX84"/>
<protein>
    <submittedName>
        <fullName evidence="1">Uncharacterized protein</fullName>
    </submittedName>
</protein>
<sequence>MNRNSYKKKEKLKIKNVHQSLLHNVASEGILFILYLKFAKPKLKSLEKLRIRLNKCVHYCIVCGNIF</sequence>
<evidence type="ECO:0000313" key="1">
    <source>
        <dbReference type="EMBL" id="RNA15829.1"/>
    </source>
</evidence>
<proteinExistence type="predicted"/>
<dbReference type="EMBL" id="REGN01004877">
    <property type="protein sequence ID" value="RNA15829.1"/>
    <property type="molecule type" value="Genomic_DNA"/>
</dbReference>
<name>A0A3M7QX84_BRAPC</name>
<keyword evidence="2" id="KW-1185">Reference proteome</keyword>
<dbReference type="Proteomes" id="UP000276133">
    <property type="component" value="Unassembled WGS sequence"/>
</dbReference>
<organism evidence="1 2">
    <name type="scientific">Brachionus plicatilis</name>
    <name type="common">Marine rotifer</name>
    <name type="synonym">Brachionus muelleri</name>
    <dbReference type="NCBI Taxonomy" id="10195"/>
    <lineage>
        <taxon>Eukaryota</taxon>
        <taxon>Metazoa</taxon>
        <taxon>Spiralia</taxon>
        <taxon>Gnathifera</taxon>
        <taxon>Rotifera</taxon>
        <taxon>Eurotatoria</taxon>
        <taxon>Monogononta</taxon>
        <taxon>Pseudotrocha</taxon>
        <taxon>Ploima</taxon>
        <taxon>Brachionidae</taxon>
        <taxon>Brachionus</taxon>
    </lineage>
</organism>
<reference evidence="1 2" key="1">
    <citation type="journal article" date="2018" name="Sci. Rep.">
        <title>Genomic signatures of local adaptation to the degree of environmental predictability in rotifers.</title>
        <authorList>
            <person name="Franch-Gras L."/>
            <person name="Hahn C."/>
            <person name="Garcia-Roger E.M."/>
            <person name="Carmona M.J."/>
            <person name="Serra M."/>
            <person name="Gomez A."/>
        </authorList>
    </citation>
    <scope>NUCLEOTIDE SEQUENCE [LARGE SCALE GENOMIC DNA]</scope>
    <source>
        <strain evidence="1">HYR1</strain>
    </source>
</reference>